<sequence length="437" mass="45511">MALAVGSGLLAGLALATVAWAVHSRRSRPAGSLRAVPSGATRGRTIIGALTTDVHRRCLDALRAGMVVLDADDEPVLVNPAARAMGLLRAAGPGIVTAHPIVRTIAGQVRRTGVRREVELDLPRGRAPGGSDALGVHLSAVSLGEGYVAVEASDVTEAHRVARVRKDFVANVSHELKTPIGALQLLAEALLDATEAPVDDNAVAQPEATAATRLSALGVADDVAAARRFAERIQIESTRLGRLVNELLELSRLQGAEPLPDLVPVSLDWVIAEVIDRSRTAAAAKHITVEVTGDKNRTVYGRDSQLATALANLVENAIAYASENTTVAVTVGGDADELTLEVTDEGIGIAAGDLDRIFERFYRADQARSRATGGTGLGLAIVKHIATNHGGRVEVRSRLGEGSTFTLRLPARPPEESLPIPMSAEVAAGRAAGGSAA</sequence>
<dbReference type="Pfam" id="PF02518">
    <property type="entry name" value="HATPase_c"/>
    <property type="match status" value="1"/>
</dbReference>
<dbReference type="Proteomes" id="UP001499978">
    <property type="component" value="Unassembled WGS sequence"/>
</dbReference>
<evidence type="ECO:0000256" key="1">
    <source>
        <dbReference type="ARBA" id="ARBA00000085"/>
    </source>
</evidence>
<dbReference type="PROSITE" id="PS50109">
    <property type="entry name" value="HIS_KIN"/>
    <property type="match status" value="1"/>
</dbReference>
<dbReference type="Gene3D" id="3.30.565.10">
    <property type="entry name" value="Histidine kinase-like ATPase, C-terminal domain"/>
    <property type="match status" value="1"/>
</dbReference>
<dbReference type="SUPFAM" id="SSF55874">
    <property type="entry name" value="ATPase domain of HSP90 chaperone/DNA topoisomerase II/histidine kinase"/>
    <property type="match status" value="1"/>
</dbReference>
<dbReference type="Gene3D" id="1.10.287.130">
    <property type="match status" value="1"/>
</dbReference>
<dbReference type="SUPFAM" id="SSF47384">
    <property type="entry name" value="Homodimeric domain of signal transducing histidine kinase"/>
    <property type="match status" value="1"/>
</dbReference>
<proteinExistence type="predicted"/>
<evidence type="ECO:0000256" key="8">
    <source>
        <dbReference type="ARBA" id="ARBA00039401"/>
    </source>
</evidence>
<dbReference type="SMART" id="SM00388">
    <property type="entry name" value="HisKA"/>
    <property type="match status" value="1"/>
</dbReference>
<dbReference type="PANTHER" id="PTHR45453:SF1">
    <property type="entry name" value="PHOSPHATE REGULON SENSOR PROTEIN PHOR"/>
    <property type="match status" value="1"/>
</dbReference>
<evidence type="ECO:0000256" key="6">
    <source>
        <dbReference type="ARBA" id="ARBA00022777"/>
    </source>
</evidence>
<comment type="caution">
    <text evidence="11">The sequence shown here is derived from an EMBL/GenBank/DDBJ whole genome shotgun (WGS) entry which is preliminary data.</text>
</comment>
<dbReference type="PRINTS" id="PR00344">
    <property type="entry name" value="BCTRLSENSOR"/>
</dbReference>
<evidence type="ECO:0000256" key="4">
    <source>
        <dbReference type="ARBA" id="ARBA00022553"/>
    </source>
</evidence>
<keyword evidence="4" id="KW-0597">Phosphoprotein</keyword>
<comment type="catalytic activity">
    <reaction evidence="1">
        <text>ATP + protein L-histidine = ADP + protein N-phospho-L-histidine.</text>
        <dbReference type="EC" id="2.7.13.3"/>
    </reaction>
</comment>
<evidence type="ECO:0000256" key="9">
    <source>
        <dbReference type="SAM" id="MobiDB-lite"/>
    </source>
</evidence>
<dbReference type="PANTHER" id="PTHR45453">
    <property type="entry name" value="PHOSPHATE REGULON SENSOR PROTEIN PHOR"/>
    <property type="match status" value="1"/>
</dbReference>
<protein>
    <recommendedName>
        <fullName evidence="8">Sensor-like histidine kinase SenX3</fullName>
        <ecNumber evidence="3">2.7.13.3</ecNumber>
    </recommendedName>
</protein>
<dbReference type="Pfam" id="PF00512">
    <property type="entry name" value="HisKA"/>
    <property type="match status" value="1"/>
</dbReference>
<dbReference type="InterPro" id="IPR004358">
    <property type="entry name" value="Sig_transdc_His_kin-like_C"/>
</dbReference>
<evidence type="ECO:0000313" key="11">
    <source>
        <dbReference type="EMBL" id="GAA2520790.1"/>
    </source>
</evidence>
<dbReference type="EMBL" id="BAAARY010000006">
    <property type="protein sequence ID" value="GAA2520790.1"/>
    <property type="molecule type" value="Genomic_DNA"/>
</dbReference>
<dbReference type="InterPro" id="IPR050351">
    <property type="entry name" value="BphY/WalK/GraS-like"/>
</dbReference>
<feature type="domain" description="Histidine kinase" evidence="10">
    <location>
        <begin position="171"/>
        <end position="413"/>
    </location>
</feature>
<dbReference type="EC" id="2.7.13.3" evidence="3"/>
<feature type="compositionally biased region" description="Low complexity" evidence="9">
    <location>
        <begin position="424"/>
        <end position="437"/>
    </location>
</feature>
<dbReference type="InterPro" id="IPR036097">
    <property type="entry name" value="HisK_dim/P_sf"/>
</dbReference>
<dbReference type="SMART" id="SM00387">
    <property type="entry name" value="HATPase_c"/>
    <property type="match status" value="1"/>
</dbReference>
<feature type="region of interest" description="Disordered" evidence="9">
    <location>
        <begin position="411"/>
        <end position="437"/>
    </location>
</feature>
<evidence type="ECO:0000256" key="3">
    <source>
        <dbReference type="ARBA" id="ARBA00012438"/>
    </source>
</evidence>
<accession>A0ABN3NFL6</accession>
<keyword evidence="7" id="KW-0902">Two-component regulatory system</keyword>
<keyword evidence="11" id="KW-0067">ATP-binding</keyword>
<dbReference type="CDD" id="cd00082">
    <property type="entry name" value="HisKA"/>
    <property type="match status" value="1"/>
</dbReference>
<keyword evidence="6" id="KW-0418">Kinase</keyword>
<dbReference type="CDD" id="cd00075">
    <property type="entry name" value="HATPase"/>
    <property type="match status" value="1"/>
</dbReference>
<name>A0ABN3NFL6_9ACTN</name>
<dbReference type="InterPro" id="IPR005467">
    <property type="entry name" value="His_kinase_dom"/>
</dbReference>
<evidence type="ECO:0000256" key="7">
    <source>
        <dbReference type="ARBA" id="ARBA00023012"/>
    </source>
</evidence>
<evidence type="ECO:0000256" key="2">
    <source>
        <dbReference type="ARBA" id="ARBA00004236"/>
    </source>
</evidence>
<keyword evidence="11" id="KW-0547">Nucleotide-binding</keyword>
<dbReference type="InterPro" id="IPR003594">
    <property type="entry name" value="HATPase_dom"/>
</dbReference>
<reference evidence="11 12" key="1">
    <citation type="journal article" date="2019" name="Int. J. Syst. Evol. Microbiol.">
        <title>The Global Catalogue of Microorganisms (GCM) 10K type strain sequencing project: providing services to taxonomists for standard genome sequencing and annotation.</title>
        <authorList>
            <consortium name="The Broad Institute Genomics Platform"/>
            <consortium name="The Broad Institute Genome Sequencing Center for Infectious Disease"/>
            <person name="Wu L."/>
            <person name="Ma J."/>
        </authorList>
    </citation>
    <scope>NUCLEOTIDE SEQUENCE [LARGE SCALE GENOMIC DNA]</scope>
    <source>
        <strain evidence="11 12">JCM 3367</strain>
    </source>
</reference>
<dbReference type="InterPro" id="IPR036890">
    <property type="entry name" value="HATPase_C_sf"/>
</dbReference>
<evidence type="ECO:0000256" key="5">
    <source>
        <dbReference type="ARBA" id="ARBA00022679"/>
    </source>
</evidence>
<dbReference type="RefSeq" id="WP_425565568.1">
    <property type="nucleotide sequence ID" value="NZ_BAAARY010000006.1"/>
</dbReference>
<dbReference type="InterPro" id="IPR003661">
    <property type="entry name" value="HisK_dim/P_dom"/>
</dbReference>
<gene>
    <name evidence="11" type="ORF">GCM10010201_17990</name>
</gene>
<keyword evidence="5" id="KW-0808">Transferase</keyword>
<keyword evidence="12" id="KW-1185">Reference proteome</keyword>
<organism evidence="11 12">
    <name type="scientific">Pilimelia columellifera subsp. columellifera</name>
    <dbReference type="NCBI Taxonomy" id="706583"/>
    <lineage>
        <taxon>Bacteria</taxon>
        <taxon>Bacillati</taxon>
        <taxon>Actinomycetota</taxon>
        <taxon>Actinomycetes</taxon>
        <taxon>Micromonosporales</taxon>
        <taxon>Micromonosporaceae</taxon>
        <taxon>Pilimelia</taxon>
    </lineage>
</organism>
<evidence type="ECO:0000313" key="12">
    <source>
        <dbReference type="Proteomes" id="UP001499978"/>
    </source>
</evidence>
<comment type="subcellular location">
    <subcellularLocation>
        <location evidence="2">Cell membrane</location>
    </subcellularLocation>
</comment>
<dbReference type="GO" id="GO:0005524">
    <property type="term" value="F:ATP binding"/>
    <property type="evidence" value="ECO:0007669"/>
    <property type="project" value="UniProtKB-KW"/>
</dbReference>
<evidence type="ECO:0000259" key="10">
    <source>
        <dbReference type="PROSITE" id="PS50109"/>
    </source>
</evidence>